<gene>
    <name evidence="1" type="ORF">LEP1GSC161_1232</name>
</gene>
<reference evidence="1 2" key="1">
    <citation type="submission" date="2013-01" db="EMBL/GenBank/DDBJ databases">
        <authorList>
            <person name="Harkins D.M."/>
            <person name="Durkin A.S."/>
            <person name="Brinkac L.M."/>
            <person name="Haft D.H."/>
            <person name="Selengut J.D."/>
            <person name="Sanka R."/>
            <person name="DePew J."/>
            <person name="Purushe J."/>
            <person name="Matthias M.A."/>
            <person name="Vinetz J.M."/>
            <person name="Sutton G.G."/>
            <person name="Nierman W.C."/>
            <person name="Fouts D.E."/>
        </authorList>
    </citation>
    <scope>NUCLEOTIDE SEQUENCE [LARGE SCALE GENOMIC DNA]</scope>
    <source>
        <strain evidence="1 2">CBC1416</strain>
    </source>
</reference>
<dbReference type="Proteomes" id="UP000012149">
    <property type="component" value="Unassembled WGS sequence"/>
</dbReference>
<evidence type="ECO:0000313" key="2">
    <source>
        <dbReference type="Proteomes" id="UP000012149"/>
    </source>
</evidence>
<dbReference type="EMBL" id="AKWE02000029">
    <property type="protein sequence ID" value="EMO59591.1"/>
    <property type="molecule type" value="Genomic_DNA"/>
</dbReference>
<evidence type="ECO:0000313" key="1">
    <source>
        <dbReference type="EMBL" id="EMO59591.1"/>
    </source>
</evidence>
<accession>M6VWT2</accession>
<protein>
    <submittedName>
        <fullName evidence="1">Uncharacterized protein</fullName>
    </submittedName>
</protein>
<proteinExistence type="predicted"/>
<comment type="caution">
    <text evidence="1">The sequence shown here is derived from an EMBL/GenBank/DDBJ whole genome shotgun (WGS) entry which is preliminary data.</text>
</comment>
<dbReference type="AlphaFoldDB" id="M6VWT2"/>
<sequence>MHPALFQVHDPIEVELICDPESSYKVRNSISEISYEEFSRDSFRIKVTNKEGLFPLLIEARDSIREIFPASVAADFRKNVEQMEINYRSSSKT</sequence>
<organism evidence="1 2">
    <name type="scientific">Leptospira santarosai str. CBC1416</name>
    <dbReference type="NCBI Taxonomy" id="1193059"/>
    <lineage>
        <taxon>Bacteria</taxon>
        <taxon>Pseudomonadati</taxon>
        <taxon>Spirochaetota</taxon>
        <taxon>Spirochaetia</taxon>
        <taxon>Leptospirales</taxon>
        <taxon>Leptospiraceae</taxon>
        <taxon>Leptospira</taxon>
    </lineage>
</organism>
<name>M6VWT2_9LEPT</name>